<dbReference type="EMBL" id="JFAQ01000157">
    <property type="protein sequence ID" value="KPL48219.1"/>
    <property type="molecule type" value="Genomic_DNA"/>
</dbReference>
<name>A0A0P6VDX0_9XANT</name>
<reference evidence="1 2" key="1">
    <citation type="submission" date="2014-02" db="EMBL/GenBank/DDBJ databases">
        <title>Genome sequence of Xanthomonas axonopodis DSM 3585 (T).</title>
        <authorList>
            <person name="Midha S."/>
            <person name="Patil P.B."/>
        </authorList>
    </citation>
    <scope>NUCLEOTIDE SEQUENCE [LARGE SCALE GENOMIC DNA]</scope>
    <source>
        <strain evidence="1 2">DSM 3585</strain>
    </source>
</reference>
<dbReference type="AlphaFoldDB" id="A0A0P6VDX0"/>
<sequence>MLSVQQGLKDEGVSVPMTKLCQWFGVAPRTTYYKPTRSPAKVTPELAEPIKKMIDAEPSFGYRTVAALPRMNKNTVQRI</sequence>
<gene>
    <name evidence="1" type="ORF">XAXN_14975</name>
</gene>
<dbReference type="Proteomes" id="UP000054035">
    <property type="component" value="Unassembled WGS sequence"/>
</dbReference>
<feature type="non-terminal residue" evidence="1">
    <location>
        <position position="79"/>
    </location>
</feature>
<evidence type="ECO:0000313" key="2">
    <source>
        <dbReference type="Proteomes" id="UP000054035"/>
    </source>
</evidence>
<evidence type="ECO:0000313" key="1">
    <source>
        <dbReference type="EMBL" id="KPL48219.1"/>
    </source>
</evidence>
<organism evidence="1 2">
    <name type="scientific">Xanthomonas axonopodis</name>
    <dbReference type="NCBI Taxonomy" id="53413"/>
    <lineage>
        <taxon>Bacteria</taxon>
        <taxon>Pseudomonadati</taxon>
        <taxon>Pseudomonadota</taxon>
        <taxon>Gammaproteobacteria</taxon>
        <taxon>Lysobacterales</taxon>
        <taxon>Lysobacteraceae</taxon>
        <taxon>Xanthomonas</taxon>
    </lineage>
</organism>
<proteinExistence type="predicted"/>
<protein>
    <submittedName>
        <fullName evidence="1">Integrase</fullName>
    </submittedName>
</protein>
<accession>A0A0P6VDX0</accession>
<comment type="caution">
    <text evidence="1">The sequence shown here is derived from an EMBL/GenBank/DDBJ whole genome shotgun (WGS) entry which is preliminary data.</text>
</comment>